<keyword evidence="1" id="KW-0812">Transmembrane</keyword>
<dbReference type="EMBL" id="CP002542">
    <property type="protein sequence ID" value="AEA45212.1"/>
    <property type="molecule type" value="Genomic_DNA"/>
</dbReference>
<proteinExistence type="predicted"/>
<accession>F2IA35</accession>
<keyword evidence="3" id="KW-1185">Reference proteome</keyword>
<sequence>MKDFQEIELSDSQKTDSQKAIKTVYQLLILMAIEYVISISWLLLQKIVIPVFFKKDGSTDWSKVGDLYTHFGWTMDILALIALIIFIIIIPSKVARIFLLVFLGLKIIFVISYRILEQN</sequence>
<evidence type="ECO:0000256" key="1">
    <source>
        <dbReference type="SAM" id="Phobius"/>
    </source>
</evidence>
<gene>
    <name evidence="2" type="ordered locus">Fluta_3239</name>
</gene>
<dbReference type="AlphaFoldDB" id="F2IA35"/>
<name>F2IA35_FLUTR</name>
<feature type="transmembrane region" description="Helical" evidence="1">
    <location>
        <begin position="71"/>
        <end position="90"/>
    </location>
</feature>
<dbReference type="KEGG" id="fte:Fluta_3239"/>
<reference evidence="2 3" key="1">
    <citation type="journal article" date="2011" name="Stand. Genomic Sci.">
        <title>Complete genome sequence of the gliding freshwater bacterium Fluviicola taffensis type strain (RW262).</title>
        <authorList>
            <person name="Woyke T."/>
            <person name="Chertkov O."/>
            <person name="Lapidus A."/>
            <person name="Nolan M."/>
            <person name="Lucas S."/>
            <person name="Del Rio T.G."/>
            <person name="Tice H."/>
            <person name="Cheng J.F."/>
            <person name="Tapia R."/>
            <person name="Han C."/>
            <person name="Goodwin L."/>
            <person name="Pitluck S."/>
            <person name="Liolios K."/>
            <person name="Pagani I."/>
            <person name="Ivanova N."/>
            <person name="Huntemann M."/>
            <person name="Mavromatis K."/>
            <person name="Mikhailova N."/>
            <person name="Pati A."/>
            <person name="Chen A."/>
            <person name="Palaniappan K."/>
            <person name="Land M."/>
            <person name="Hauser L."/>
            <person name="Brambilla E.M."/>
            <person name="Rohde M."/>
            <person name="Mwirichia R."/>
            <person name="Sikorski J."/>
            <person name="Tindall B.J."/>
            <person name="Goker M."/>
            <person name="Bristow J."/>
            <person name="Eisen J.A."/>
            <person name="Markowitz V."/>
            <person name="Hugenholtz P."/>
            <person name="Klenk H.P."/>
            <person name="Kyrpides N.C."/>
        </authorList>
    </citation>
    <scope>NUCLEOTIDE SEQUENCE [LARGE SCALE GENOMIC DNA]</scope>
    <source>
        <strain evidence="3">DSM 16823 / RW262 / RW262</strain>
    </source>
</reference>
<keyword evidence="1" id="KW-0472">Membrane</keyword>
<feature type="transmembrane region" description="Helical" evidence="1">
    <location>
        <begin position="97"/>
        <end position="116"/>
    </location>
</feature>
<dbReference type="Proteomes" id="UP000007463">
    <property type="component" value="Chromosome"/>
</dbReference>
<evidence type="ECO:0000313" key="3">
    <source>
        <dbReference type="Proteomes" id="UP000007463"/>
    </source>
</evidence>
<dbReference type="STRING" id="755732.Fluta_3239"/>
<reference evidence="3" key="2">
    <citation type="submission" date="2011-02" db="EMBL/GenBank/DDBJ databases">
        <title>The complete genome of Fluviicola taffensis DSM 16823.</title>
        <authorList>
            <consortium name="US DOE Joint Genome Institute (JGI-PGF)"/>
            <person name="Lucas S."/>
            <person name="Copeland A."/>
            <person name="Lapidus A."/>
            <person name="Bruce D."/>
            <person name="Goodwin L."/>
            <person name="Pitluck S."/>
            <person name="Kyrpides N."/>
            <person name="Mavromatis K."/>
            <person name="Ivanova N."/>
            <person name="Mikhailova N."/>
            <person name="Pagani I."/>
            <person name="Chertkov O."/>
            <person name="Detter J.C."/>
            <person name="Han C."/>
            <person name="Tapia R."/>
            <person name="Land M."/>
            <person name="Hauser L."/>
            <person name="Markowitz V."/>
            <person name="Cheng J.-F."/>
            <person name="Hugenholtz P."/>
            <person name="Woyke T."/>
            <person name="Wu D."/>
            <person name="Tindall B."/>
            <person name="Pomrenke H.G."/>
            <person name="Brambilla E."/>
            <person name="Klenk H.-P."/>
            <person name="Eisen J.A."/>
        </authorList>
    </citation>
    <scope>NUCLEOTIDE SEQUENCE [LARGE SCALE GENOMIC DNA]</scope>
    <source>
        <strain evidence="3">DSM 16823 / RW262 / RW262</strain>
    </source>
</reference>
<dbReference type="RefSeq" id="WP_013687979.1">
    <property type="nucleotide sequence ID" value="NC_015321.1"/>
</dbReference>
<feature type="transmembrane region" description="Helical" evidence="1">
    <location>
        <begin position="24"/>
        <end position="44"/>
    </location>
</feature>
<organism evidence="2 3">
    <name type="scientific">Fluviicola taffensis (strain DSM 16823 / NCIMB 13979 / RW262)</name>
    <dbReference type="NCBI Taxonomy" id="755732"/>
    <lineage>
        <taxon>Bacteria</taxon>
        <taxon>Pseudomonadati</taxon>
        <taxon>Bacteroidota</taxon>
        <taxon>Flavobacteriia</taxon>
        <taxon>Flavobacteriales</taxon>
        <taxon>Crocinitomicaceae</taxon>
        <taxon>Fluviicola</taxon>
    </lineage>
</organism>
<protein>
    <submittedName>
        <fullName evidence="2">Uncharacterized protein</fullName>
    </submittedName>
</protein>
<dbReference type="HOGENOM" id="CLU_2057923_0_0_10"/>
<evidence type="ECO:0000313" key="2">
    <source>
        <dbReference type="EMBL" id="AEA45212.1"/>
    </source>
</evidence>
<keyword evidence="1" id="KW-1133">Transmembrane helix</keyword>